<organism evidence="3 4">
    <name type="scientific">Lentzea flaviverrucosa</name>
    <dbReference type="NCBI Taxonomy" id="200379"/>
    <lineage>
        <taxon>Bacteria</taxon>
        <taxon>Bacillati</taxon>
        <taxon>Actinomycetota</taxon>
        <taxon>Actinomycetes</taxon>
        <taxon>Pseudonocardiales</taxon>
        <taxon>Pseudonocardiaceae</taxon>
        <taxon>Lentzea</taxon>
    </lineage>
</organism>
<feature type="coiled-coil region" evidence="1">
    <location>
        <begin position="259"/>
        <end position="296"/>
    </location>
</feature>
<feature type="compositionally biased region" description="Polar residues" evidence="2">
    <location>
        <begin position="55"/>
        <end position="71"/>
    </location>
</feature>
<dbReference type="EMBL" id="FOFT01000003">
    <property type="protein sequence ID" value="SEQ92344.1"/>
    <property type="molecule type" value="Genomic_DNA"/>
</dbReference>
<evidence type="ECO:0000256" key="2">
    <source>
        <dbReference type="SAM" id="MobiDB-lite"/>
    </source>
</evidence>
<evidence type="ECO:0000313" key="4">
    <source>
        <dbReference type="Proteomes" id="UP000199028"/>
    </source>
</evidence>
<dbReference type="AlphaFoldDB" id="A0A1H9JZU7"/>
<keyword evidence="1" id="KW-0175">Coiled coil</keyword>
<evidence type="ECO:0000256" key="1">
    <source>
        <dbReference type="SAM" id="Coils"/>
    </source>
</evidence>
<dbReference type="Proteomes" id="UP000199028">
    <property type="component" value="Unassembled WGS sequence"/>
</dbReference>
<keyword evidence="4" id="KW-1185">Reference proteome</keyword>
<protein>
    <submittedName>
        <fullName evidence="3">Uncharacterized protein</fullName>
    </submittedName>
</protein>
<gene>
    <name evidence="3" type="ORF">SAMN05216195_103427</name>
</gene>
<reference evidence="4" key="1">
    <citation type="submission" date="2016-10" db="EMBL/GenBank/DDBJ databases">
        <authorList>
            <person name="Varghese N."/>
            <person name="Submissions S."/>
        </authorList>
    </citation>
    <scope>NUCLEOTIDE SEQUENCE [LARGE SCALE GENOMIC DNA]</scope>
    <source>
        <strain evidence="4">CGMCC 4.578</strain>
    </source>
</reference>
<evidence type="ECO:0000313" key="3">
    <source>
        <dbReference type="EMBL" id="SEQ92344.1"/>
    </source>
</evidence>
<feature type="region of interest" description="Disordered" evidence="2">
    <location>
        <begin position="38"/>
        <end position="107"/>
    </location>
</feature>
<name>A0A1H9JZU7_9PSEU</name>
<sequence>MPCESGAPAANLRLRFRVNLQRAIGASVDNRAKYSHVRAVNKPSSRRIPRLRTPAWSSSPEWRGSGQQRPCTSFVGELRNQEPPMAKSHEADGSKRPGTPGPSLPDKLEDFKDECTLAPDEKEFVIRVCKVLRRHPTRNNVRQFVRWTEEQPDRPEWARCTTRKLKDSLYESLNCSAKHIPPWPMVAWIIEGTMSLDPGRDDVEQQLATEYKRLTGVHPPGYTTRALIGEPPLTAGDAPDTATEMSLLRKEVSTRNAELAEARHRLARLSTTAAELDAARDEISRLRTTITEQRDSLRRDREGWRRRTTSVALAGTRSANHVAVTAAWLDAHGIMHADFDYCVRLLNVRRHPEARVPRILSAPRQHGYRAVTRWITVHLRAFVLSRYGDDIEAAFIDDSTGQLSALVQHGTLPSAAAVKPLLAPHQLLNRFVPRLLEEAEAECLRRADERSGLGETTVLDAIPAQSTNDEHGRQLVTPSPARAAALVLSPAMPPPDELSARRDEKRMNGETVFLQISALTQQDMTDPNAAERVIARLRALEGHTA</sequence>
<accession>A0A1H9JZU7</accession>
<proteinExistence type="predicted"/>